<dbReference type="AlphaFoldDB" id="A0A381Z4N4"/>
<feature type="transmembrane region" description="Helical" evidence="1">
    <location>
        <begin position="359"/>
        <end position="376"/>
    </location>
</feature>
<reference evidence="2" key="1">
    <citation type="submission" date="2018-05" db="EMBL/GenBank/DDBJ databases">
        <authorList>
            <person name="Lanie J.A."/>
            <person name="Ng W.-L."/>
            <person name="Kazmierczak K.M."/>
            <person name="Andrzejewski T.M."/>
            <person name="Davidsen T.M."/>
            <person name="Wayne K.J."/>
            <person name="Tettelin H."/>
            <person name="Glass J.I."/>
            <person name="Rusch D."/>
            <person name="Podicherti R."/>
            <person name="Tsui H.-C.T."/>
            <person name="Winkler M.E."/>
        </authorList>
    </citation>
    <scope>NUCLEOTIDE SEQUENCE</scope>
</reference>
<keyword evidence="1" id="KW-0472">Membrane</keyword>
<feature type="transmembrane region" description="Helical" evidence="1">
    <location>
        <begin position="213"/>
        <end position="230"/>
    </location>
</feature>
<feature type="transmembrane region" description="Helical" evidence="1">
    <location>
        <begin position="172"/>
        <end position="192"/>
    </location>
</feature>
<proteinExistence type="predicted"/>
<feature type="transmembrane region" description="Helical" evidence="1">
    <location>
        <begin position="132"/>
        <end position="152"/>
    </location>
</feature>
<protein>
    <recommendedName>
        <fullName evidence="3">Membrane protein 6-pyruvoyl-tetrahydropterin synthase-related domain-containing protein</fullName>
    </recommendedName>
</protein>
<feature type="transmembrane region" description="Helical" evidence="1">
    <location>
        <begin position="12"/>
        <end position="34"/>
    </location>
</feature>
<feature type="transmembrane region" description="Helical" evidence="1">
    <location>
        <begin position="242"/>
        <end position="270"/>
    </location>
</feature>
<dbReference type="EMBL" id="UINC01019826">
    <property type="protein sequence ID" value="SVA83852.1"/>
    <property type="molecule type" value="Genomic_DNA"/>
</dbReference>
<feature type="transmembrane region" description="Helical" evidence="1">
    <location>
        <begin position="87"/>
        <end position="120"/>
    </location>
</feature>
<name>A0A381Z4N4_9ZZZZ</name>
<sequence>MAGPLVAFLRRVPFTAWVTGLLVTGSVLFVLWVVNPDGVLFTDTTPTGGDLGAHVWGPAFLRDELLPRFRLSGWAPDWYAGFPAYHFYMVVPMLFVVALDVGLATPLLAVVLPALGWAAVRVVRRRPARWPALLALLATVVVLVVPVHYGLALKWVTVAGLLVMPVSGWLTGRLAGLPFPGPALTAVATLPFMFDRSFNIMGGNLMSTMAGEFAFTLAVAAVLVYLGLLVRGLETGRGRAPAAVLLALTGLCHLLVAFYALVASAVAVVLRPGRQSVRWLLTTGLVAGLCSAFWVLPFWWQRAHLNDMAWHKLTRFRSYLLDRDELAADFLTNDPPLQMAIVVAAVGLLASIAFRRRLGLVLAGSALFLGLAFVHLPEGRLYNGRVLPAYYLSI</sequence>
<accession>A0A381Z4N4</accession>
<evidence type="ECO:0000313" key="2">
    <source>
        <dbReference type="EMBL" id="SVA83852.1"/>
    </source>
</evidence>
<feature type="transmembrane region" description="Helical" evidence="1">
    <location>
        <begin position="277"/>
        <end position="300"/>
    </location>
</feature>
<feature type="non-terminal residue" evidence="2">
    <location>
        <position position="394"/>
    </location>
</feature>
<keyword evidence="1" id="KW-0812">Transmembrane</keyword>
<keyword evidence="1" id="KW-1133">Transmembrane helix</keyword>
<gene>
    <name evidence="2" type="ORF">METZ01_LOCUS136706</name>
</gene>
<feature type="transmembrane region" description="Helical" evidence="1">
    <location>
        <begin position="337"/>
        <end position="354"/>
    </location>
</feature>
<evidence type="ECO:0008006" key="3">
    <source>
        <dbReference type="Google" id="ProtNLM"/>
    </source>
</evidence>
<organism evidence="2">
    <name type="scientific">marine metagenome</name>
    <dbReference type="NCBI Taxonomy" id="408172"/>
    <lineage>
        <taxon>unclassified sequences</taxon>
        <taxon>metagenomes</taxon>
        <taxon>ecological metagenomes</taxon>
    </lineage>
</organism>
<evidence type="ECO:0000256" key="1">
    <source>
        <dbReference type="SAM" id="Phobius"/>
    </source>
</evidence>